<dbReference type="FunFam" id="1.20.1050.10:FF:000007">
    <property type="entry name" value="Glutathione S-transferase 1-1"/>
    <property type="match status" value="1"/>
</dbReference>
<evidence type="ECO:0000259" key="4">
    <source>
        <dbReference type="PROSITE" id="PS50405"/>
    </source>
</evidence>
<dbReference type="PROSITE" id="PS50404">
    <property type="entry name" value="GST_NTER"/>
    <property type="match status" value="1"/>
</dbReference>
<dbReference type="EMBL" id="GEDC01013820">
    <property type="protein sequence ID" value="JAS23478.1"/>
    <property type="molecule type" value="Transcribed_RNA"/>
</dbReference>
<dbReference type="InterPro" id="IPR036249">
    <property type="entry name" value="Thioredoxin-like_sf"/>
</dbReference>
<dbReference type="InterPro" id="IPR010987">
    <property type="entry name" value="Glutathione-S-Trfase_C-like"/>
</dbReference>
<evidence type="ECO:0000256" key="2">
    <source>
        <dbReference type="RuleBase" id="RU003494"/>
    </source>
</evidence>
<accession>A0A1B6DCS8</accession>
<feature type="domain" description="GST N-terminal" evidence="3">
    <location>
        <begin position="4"/>
        <end position="85"/>
    </location>
</feature>
<dbReference type="SFLD" id="SFLDG00358">
    <property type="entry name" value="Main_(cytGST)"/>
    <property type="match status" value="1"/>
</dbReference>
<organism evidence="5">
    <name type="scientific">Clastoptera arizonana</name>
    <name type="common">Arizona spittle bug</name>
    <dbReference type="NCBI Taxonomy" id="38151"/>
    <lineage>
        <taxon>Eukaryota</taxon>
        <taxon>Metazoa</taxon>
        <taxon>Ecdysozoa</taxon>
        <taxon>Arthropoda</taxon>
        <taxon>Hexapoda</taxon>
        <taxon>Insecta</taxon>
        <taxon>Pterygota</taxon>
        <taxon>Neoptera</taxon>
        <taxon>Paraneoptera</taxon>
        <taxon>Hemiptera</taxon>
        <taxon>Auchenorrhyncha</taxon>
        <taxon>Cercopoidea</taxon>
        <taxon>Clastopteridae</taxon>
        <taxon>Clastoptera</taxon>
    </lineage>
</organism>
<dbReference type="GO" id="GO:0006749">
    <property type="term" value="P:glutathione metabolic process"/>
    <property type="evidence" value="ECO:0007669"/>
    <property type="project" value="TreeGrafter"/>
</dbReference>
<dbReference type="SUPFAM" id="SSF52833">
    <property type="entry name" value="Thioredoxin-like"/>
    <property type="match status" value="1"/>
</dbReference>
<dbReference type="GO" id="GO:0004364">
    <property type="term" value="F:glutathione transferase activity"/>
    <property type="evidence" value="ECO:0007669"/>
    <property type="project" value="TreeGrafter"/>
</dbReference>
<evidence type="ECO:0000259" key="3">
    <source>
        <dbReference type="PROSITE" id="PS50404"/>
    </source>
</evidence>
<protein>
    <submittedName>
        <fullName evidence="5">Uncharacterized protein</fullName>
    </submittedName>
</protein>
<dbReference type="AlphaFoldDB" id="A0A1B6DCS8"/>
<dbReference type="InterPro" id="IPR036282">
    <property type="entry name" value="Glutathione-S-Trfase_C_sf"/>
</dbReference>
<dbReference type="FunFam" id="3.40.30.10:FF:000034">
    <property type="entry name" value="glutathione S-transferase 1"/>
    <property type="match status" value="1"/>
</dbReference>
<comment type="subunit">
    <text evidence="1">Homodimer.</text>
</comment>
<dbReference type="Gene3D" id="1.20.1050.10">
    <property type="match status" value="1"/>
</dbReference>
<proteinExistence type="inferred from homology"/>
<sequence length="221" mass="25689">MNMRALELYYTPSSAPCRAVMLTGRALKLNFNLKFLDLKKKEQMNPEFLKINFQHNVPTLNDRGFVMNESRAIMCYLADKFRKDDFLYPEKPQERAIVNQRLYFDLGTLYRRFSELYYPVIFGNEKSFDKEKKIKLDEALTFLNKYLEGTNPWVAGANMTIADLSIIATVSTIEALGYDLKPYPDVSKWLIMAKKAIPGYYEINQPGVDAFKDRAKHIPKL</sequence>
<gene>
    <name evidence="5" type="ORF">g.1571</name>
</gene>
<evidence type="ECO:0000313" key="5">
    <source>
        <dbReference type="EMBL" id="JAS23478.1"/>
    </source>
</evidence>
<dbReference type="InterPro" id="IPR040079">
    <property type="entry name" value="Glutathione_S-Trfase"/>
</dbReference>
<dbReference type="InterPro" id="IPR004046">
    <property type="entry name" value="GST_C"/>
</dbReference>
<evidence type="ECO:0000256" key="1">
    <source>
        <dbReference type="ARBA" id="ARBA00011738"/>
    </source>
</evidence>
<comment type="similarity">
    <text evidence="2">Belongs to the GST superfamily.</text>
</comment>
<dbReference type="Pfam" id="PF00043">
    <property type="entry name" value="GST_C"/>
    <property type="match status" value="1"/>
</dbReference>
<dbReference type="PANTHER" id="PTHR43969:SF9">
    <property type="entry name" value="GLUTATHIONE S TRANSFERASE D10, ISOFORM A-RELATED"/>
    <property type="match status" value="1"/>
</dbReference>
<dbReference type="CDD" id="cd03177">
    <property type="entry name" value="GST_C_Delta_Epsilon"/>
    <property type="match status" value="1"/>
</dbReference>
<dbReference type="Pfam" id="PF02798">
    <property type="entry name" value="GST_N"/>
    <property type="match status" value="1"/>
</dbReference>
<name>A0A1B6DCS8_9HEMI</name>
<reference evidence="5" key="1">
    <citation type="submission" date="2015-12" db="EMBL/GenBank/DDBJ databases">
        <title>De novo transcriptome assembly of four potential Pierce s Disease insect vectors from Arizona vineyards.</title>
        <authorList>
            <person name="Tassone E.E."/>
        </authorList>
    </citation>
    <scope>NUCLEOTIDE SEQUENCE</scope>
</reference>
<dbReference type="SFLD" id="SFLDG01153">
    <property type="entry name" value="Main.4:_Theta-like"/>
    <property type="match status" value="1"/>
</dbReference>
<dbReference type="InterPro" id="IPR004045">
    <property type="entry name" value="Glutathione_S-Trfase_N"/>
</dbReference>
<feature type="domain" description="GST C-terminal" evidence="4">
    <location>
        <begin position="91"/>
        <end position="218"/>
    </location>
</feature>
<dbReference type="SFLD" id="SFLDS00019">
    <property type="entry name" value="Glutathione_Transferase_(cytos"/>
    <property type="match status" value="1"/>
</dbReference>
<dbReference type="PANTHER" id="PTHR43969">
    <property type="entry name" value="GLUTATHIONE S TRANSFERASE D10, ISOFORM A-RELATED"/>
    <property type="match status" value="1"/>
</dbReference>
<dbReference type="CDD" id="cd03045">
    <property type="entry name" value="GST_N_Delta_Epsilon"/>
    <property type="match status" value="1"/>
</dbReference>
<dbReference type="PROSITE" id="PS50405">
    <property type="entry name" value="GST_CTER"/>
    <property type="match status" value="1"/>
</dbReference>
<dbReference type="Gene3D" id="3.40.30.10">
    <property type="entry name" value="Glutaredoxin"/>
    <property type="match status" value="1"/>
</dbReference>
<dbReference type="SUPFAM" id="SSF47616">
    <property type="entry name" value="GST C-terminal domain-like"/>
    <property type="match status" value="1"/>
</dbReference>